<evidence type="ECO:0000313" key="2">
    <source>
        <dbReference type="Proteomes" id="UP001165960"/>
    </source>
</evidence>
<protein>
    <submittedName>
        <fullName evidence="1">Uncharacterized protein</fullName>
    </submittedName>
</protein>
<sequence>MDPYQQQYGYGMPQGYVPGNNMGAGAQGTYAAPPIAYMVPPQMGQYMAPPHQMMPPNMQTHHHSGFAYGPPAGAMPPMQPPMRSYNPTASNITILPPNSSHGSITISSQPTPSRPIGRLVTLFIGAIPEGISDENIEAILKCCGTCDQWKRLKSPDGTPKKFGLADFTDPEALLLAWRVLNNSERPVVIPVLPGSDQEPKPLTLKLEDDAQYYLTQYQRDRKIDKEQDVEIENEIFSKVMAVVDSIYNSVKKSTRKASPEEEGHRSSSKRIRNSHDREESEEDDEDDDKVSEASLIRFKEQEDSRVRQRSAEFHDRLKQWEDREIYRSKIHERNQLRDLELEERRALDREEHAARFQEWDDDKERELGREDYYKDRARWWDRRQSIRQRELEADEVDRERVRQEAEIELKRIKEVEARNIELGLMPDEDKYLGPGKVKFSLAPSSNSLVRRRPLAPLSNAAANEDDEEAADAAKRAKRVLVPLDYSDTEEGEMRHSKYSRTERLRSLMESIPAARDNLFEWKIKWKFLDENALSKVRSFAEKKILEYLGVQEPALLKFVMGHLKTHQPPQALVEELEKALDEEGATFVMKLWRMIIFETEANALGLR</sequence>
<dbReference type="EMBL" id="QTSX02005766">
    <property type="protein sequence ID" value="KAJ9057798.1"/>
    <property type="molecule type" value="Genomic_DNA"/>
</dbReference>
<accession>A0ACC2S5Y6</accession>
<comment type="caution">
    <text evidence="1">The sequence shown here is derived from an EMBL/GenBank/DDBJ whole genome shotgun (WGS) entry which is preliminary data.</text>
</comment>
<proteinExistence type="predicted"/>
<gene>
    <name evidence="1" type="ORF">DSO57_1019291</name>
</gene>
<organism evidence="1 2">
    <name type="scientific">Entomophthora muscae</name>
    <dbReference type="NCBI Taxonomy" id="34485"/>
    <lineage>
        <taxon>Eukaryota</taxon>
        <taxon>Fungi</taxon>
        <taxon>Fungi incertae sedis</taxon>
        <taxon>Zoopagomycota</taxon>
        <taxon>Entomophthoromycotina</taxon>
        <taxon>Entomophthoromycetes</taxon>
        <taxon>Entomophthorales</taxon>
        <taxon>Entomophthoraceae</taxon>
        <taxon>Entomophthora</taxon>
    </lineage>
</organism>
<dbReference type="Proteomes" id="UP001165960">
    <property type="component" value="Unassembled WGS sequence"/>
</dbReference>
<name>A0ACC2S5Y6_9FUNG</name>
<keyword evidence="2" id="KW-1185">Reference proteome</keyword>
<reference evidence="1" key="1">
    <citation type="submission" date="2022-04" db="EMBL/GenBank/DDBJ databases">
        <title>Genome of the entomopathogenic fungus Entomophthora muscae.</title>
        <authorList>
            <person name="Elya C."/>
            <person name="Lovett B.R."/>
            <person name="Lee E."/>
            <person name="Macias A.M."/>
            <person name="Hajek A.E."/>
            <person name="De Bivort B.L."/>
            <person name="Kasson M.T."/>
            <person name="De Fine Licht H.H."/>
            <person name="Stajich J.E."/>
        </authorList>
    </citation>
    <scope>NUCLEOTIDE SEQUENCE</scope>
    <source>
        <strain evidence="1">Berkeley</strain>
    </source>
</reference>
<evidence type="ECO:0000313" key="1">
    <source>
        <dbReference type="EMBL" id="KAJ9057798.1"/>
    </source>
</evidence>